<evidence type="ECO:0000256" key="2">
    <source>
        <dbReference type="ARBA" id="ARBA00022801"/>
    </source>
</evidence>
<dbReference type="Gene3D" id="3.40.50.1820">
    <property type="entry name" value="alpha/beta hydrolase"/>
    <property type="match status" value="1"/>
</dbReference>
<evidence type="ECO:0000313" key="5">
    <source>
        <dbReference type="Proteomes" id="UP000619486"/>
    </source>
</evidence>
<dbReference type="SMART" id="SM00824">
    <property type="entry name" value="PKS_TE"/>
    <property type="match status" value="1"/>
</dbReference>
<dbReference type="InterPro" id="IPR012223">
    <property type="entry name" value="TEII"/>
</dbReference>
<keyword evidence="5" id="KW-1185">Reference proteome</keyword>
<proteinExistence type="inferred from homology"/>
<dbReference type="PANTHER" id="PTHR11487">
    <property type="entry name" value="THIOESTERASE"/>
    <property type="match status" value="1"/>
</dbReference>
<keyword evidence="2" id="KW-0378">Hydrolase</keyword>
<dbReference type="EMBL" id="BMQQ01000009">
    <property type="protein sequence ID" value="GGT33265.1"/>
    <property type="molecule type" value="Genomic_DNA"/>
</dbReference>
<dbReference type="InterPro" id="IPR029058">
    <property type="entry name" value="AB_hydrolase_fold"/>
</dbReference>
<comment type="caution">
    <text evidence="4">The sequence shown here is derived from an EMBL/GenBank/DDBJ whole genome shotgun (WGS) entry which is preliminary data.</text>
</comment>
<dbReference type="InterPro" id="IPR020802">
    <property type="entry name" value="TesA-like"/>
</dbReference>
<evidence type="ECO:0000256" key="1">
    <source>
        <dbReference type="ARBA" id="ARBA00007169"/>
    </source>
</evidence>
<organism evidence="4 5">
    <name type="scientific">Streptomyces purpureus</name>
    <dbReference type="NCBI Taxonomy" id="1951"/>
    <lineage>
        <taxon>Bacteria</taxon>
        <taxon>Bacillati</taxon>
        <taxon>Actinomycetota</taxon>
        <taxon>Actinomycetes</taxon>
        <taxon>Kitasatosporales</taxon>
        <taxon>Streptomycetaceae</taxon>
        <taxon>Streptomyces</taxon>
    </lineage>
</organism>
<dbReference type="AlphaFoldDB" id="A0A918LPV7"/>
<dbReference type="RefSeq" id="WP_189201936.1">
    <property type="nucleotide sequence ID" value="NZ_BMQQ01000009.1"/>
</dbReference>
<evidence type="ECO:0000313" key="4">
    <source>
        <dbReference type="EMBL" id="GGT33265.1"/>
    </source>
</evidence>
<dbReference type="PANTHER" id="PTHR11487:SF0">
    <property type="entry name" value="S-ACYL FATTY ACID SYNTHASE THIOESTERASE, MEDIUM CHAIN"/>
    <property type="match status" value="1"/>
</dbReference>
<accession>A0A918LPV7</accession>
<name>A0A918LPV7_9ACTN</name>
<dbReference type="GO" id="GO:0008610">
    <property type="term" value="P:lipid biosynthetic process"/>
    <property type="evidence" value="ECO:0007669"/>
    <property type="project" value="TreeGrafter"/>
</dbReference>
<dbReference type="InterPro" id="IPR001031">
    <property type="entry name" value="Thioesterase"/>
</dbReference>
<dbReference type="Proteomes" id="UP000619486">
    <property type="component" value="Unassembled WGS sequence"/>
</dbReference>
<feature type="domain" description="Thioesterase TesA-like" evidence="3">
    <location>
        <begin position="34"/>
        <end position="259"/>
    </location>
</feature>
<protein>
    <submittedName>
        <fullName evidence="4">Thioesterase</fullName>
    </submittedName>
</protein>
<gene>
    <name evidence="4" type="ORF">GCM10014713_28510</name>
</gene>
<dbReference type="SUPFAM" id="SSF53474">
    <property type="entry name" value="alpha/beta-Hydrolases"/>
    <property type="match status" value="1"/>
</dbReference>
<reference evidence="4" key="1">
    <citation type="journal article" date="2014" name="Int. J. Syst. Evol. Microbiol.">
        <title>Complete genome sequence of Corynebacterium casei LMG S-19264T (=DSM 44701T), isolated from a smear-ripened cheese.</title>
        <authorList>
            <consortium name="US DOE Joint Genome Institute (JGI-PGF)"/>
            <person name="Walter F."/>
            <person name="Albersmeier A."/>
            <person name="Kalinowski J."/>
            <person name="Ruckert C."/>
        </authorList>
    </citation>
    <scope>NUCLEOTIDE SEQUENCE</scope>
    <source>
        <strain evidence="4">JCM 3172</strain>
    </source>
</reference>
<dbReference type="Pfam" id="PF00975">
    <property type="entry name" value="Thioesterase"/>
    <property type="match status" value="1"/>
</dbReference>
<sequence length="261" mass="27699">MNAKAHGNTVNGRANAGTWIRQFHPAPDAKLRLVCFPHAGGAAGTYQPLSAALPAGLAALAVQYPGRQDRLGEPCLETIAALADEAAAALDLYTAEPYALFGHSMGALVAFETARRLQSKGLPPAALFVSGRQGPAQPQLPDGLPPLTELDDTWVVAEVRRLGGAGSVLLDHPEIRELALPSLRADFRAVYTYVHSPTPRLTCPVIALTGDRDPRVTGPGARAWEAETMGPFSLHVLEGGHFYLDAHIPRIAELITASLPM</sequence>
<comment type="similarity">
    <text evidence="1">Belongs to the thioesterase family.</text>
</comment>
<evidence type="ECO:0000259" key="3">
    <source>
        <dbReference type="SMART" id="SM00824"/>
    </source>
</evidence>
<reference evidence="4" key="2">
    <citation type="submission" date="2020-09" db="EMBL/GenBank/DDBJ databases">
        <authorList>
            <person name="Sun Q."/>
            <person name="Ohkuma M."/>
        </authorList>
    </citation>
    <scope>NUCLEOTIDE SEQUENCE</scope>
    <source>
        <strain evidence="4">JCM 3172</strain>
    </source>
</reference>
<dbReference type="GO" id="GO:0016787">
    <property type="term" value="F:hydrolase activity"/>
    <property type="evidence" value="ECO:0007669"/>
    <property type="project" value="UniProtKB-KW"/>
</dbReference>